<evidence type="ECO:0000313" key="1">
    <source>
        <dbReference type="EMBL" id="AEI39772.1"/>
    </source>
</evidence>
<accession>F8FF72</accession>
<name>F8FF72_PAEMK</name>
<dbReference type="KEGG" id="pms:KNP414_01205"/>
<reference evidence="2" key="1">
    <citation type="submission" date="2011-06" db="EMBL/GenBank/DDBJ databases">
        <title>Complete genome sequence of Paenibacillus mucilaginosus KNP414.</title>
        <authorList>
            <person name="Wang J."/>
            <person name="Hu S."/>
            <person name="Hu X."/>
            <person name="Zhang B."/>
            <person name="Dong D."/>
            <person name="Zhang S."/>
            <person name="Zhao K."/>
            <person name="Wu D."/>
        </authorList>
    </citation>
    <scope>NUCLEOTIDE SEQUENCE [LARGE SCALE GENOMIC DNA]</scope>
    <source>
        <strain evidence="2">KNP414</strain>
    </source>
</reference>
<dbReference type="AlphaFoldDB" id="F8FF72"/>
<sequence>MLKPNENIRWEYICTYNGEHVYVLYLRGKFSSVAVTRRWYDIDQLNSAMNK</sequence>
<evidence type="ECO:0000313" key="2">
    <source>
        <dbReference type="Proteomes" id="UP000006620"/>
    </source>
</evidence>
<protein>
    <submittedName>
        <fullName evidence="1">Uncharacterized protein</fullName>
    </submittedName>
</protein>
<reference evidence="1 2" key="2">
    <citation type="journal article" date="2013" name="Genome Announc.">
        <title>Genome Sequence of Growth-Improving Paenibacillus mucilaginosus Strain KNP414.</title>
        <authorList>
            <person name="Lu J.J."/>
            <person name="Wang J.F."/>
            <person name="Hu X.F."/>
        </authorList>
    </citation>
    <scope>NUCLEOTIDE SEQUENCE [LARGE SCALE GENOMIC DNA]</scope>
    <source>
        <strain evidence="1 2">KNP414</strain>
    </source>
</reference>
<organism evidence="1 2">
    <name type="scientific">Paenibacillus mucilaginosus (strain KNP414)</name>
    <dbReference type="NCBI Taxonomy" id="1036673"/>
    <lineage>
        <taxon>Bacteria</taxon>
        <taxon>Bacillati</taxon>
        <taxon>Bacillota</taxon>
        <taxon>Bacilli</taxon>
        <taxon>Bacillales</taxon>
        <taxon>Paenibacillaceae</taxon>
        <taxon>Paenibacillus</taxon>
    </lineage>
</organism>
<dbReference type="EMBL" id="CP002869">
    <property type="protein sequence ID" value="AEI39772.1"/>
    <property type="molecule type" value="Genomic_DNA"/>
</dbReference>
<dbReference type="HOGENOM" id="CLU_3101693_0_0_9"/>
<dbReference type="Proteomes" id="UP000006620">
    <property type="component" value="Chromosome"/>
</dbReference>
<proteinExistence type="predicted"/>
<gene>
    <name evidence="1" type="ordered locus">KNP414_01205</name>
</gene>